<dbReference type="InterPro" id="IPR018247">
    <property type="entry name" value="EF_Hand_1_Ca_BS"/>
</dbReference>
<dbReference type="FunFam" id="1.10.238.10:FF:000460">
    <property type="entry name" value="Calcium-binding allergen Ole e 8"/>
    <property type="match status" value="1"/>
</dbReference>
<dbReference type="SUPFAM" id="SSF47473">
    <property type="entry name" value="EF-hand"/>
    <property type="match status" value="1"/>
</dbReference>
<dbReference type="InterPro" id="IPR039647">
    <property type="entry name" value="EF_hand_pair_protein_CML-like"/>
</dbReference>
<evidence type="ECO:0000256" key="1">
    <source>
        <dbReference type="ARBA" id="ARBA00022723"/>
    </source>
</evidence>
<reference evidence="5" key="1">
    <citation type="submission" date="2023-10" db="EMBL/GenBank/DDBJ databases">
        <authorList>
            <person name="Domelevo Entfellner J.-B."/>
        </authorList>
    </citation>
    <scope>NUCLEOTIDE SEQUENCE</scope>
</reference>
<evidence type="ECO:0000259" key="4">
    <source>
        <dbReference type="PROSITE" id="PS50222"/>
    </source>
</evidence>
<evidence type="ECO:0000256" key="3">
    <source>
        <dbReference type="ARBA" id="ARBA00022837"/>
    </source>
</evidence>
<dbReference type="Gramene" id="rna-AYBTSS11_LOCUS7576">
    <property type="protein sequence ID" value="CAJ1936626.1"/>
    <property type="gene ID" value="gene-AYBTSS11_LOCUS7576"/>
</dbReference>
<organism evidence="5 6">
    <name type="scientific">Sphenostylis stenocarpa</name>
    <dbReference type="NCBI Taxonomy" id="92480"/>
    <lineage>
        <taxon>Eukaryota</taxon>
        <taxon>Viridiplantae</taxon>
        <taxon>Streptophyta</taxon>
        <taxon>Embryophyta</taxon>
        <taxon>Tracheophyta</taxon>
        <taxon>Spermatophyta</taxon>
        <taxon>Magnoliopsida</taxon>
        <taxon>eudicotyledons</taxon>
        <taxon>Gunneridae</taxon>
        <taxon>Pentapetalae</taxon>
        <taxon>rosids</taxon>
        <taxon>fabids</taxon>
        <taxon>Fabales</taxon>
        <taxon>Fabaceae</taxon>
        <taxon>Papilionoideae</taxon>
        <taxon>50 kb inversion clade</taxon>
        <taxon>NPAAA clade</taxon>
        <taxon>indigoferoid/millettioid clade</taxon>
        <taxon>Phaseoleae</taxon>
        <taxon>Sphenostylis</taxon>
    </lineage>
</organism>
<keyword evidence="3" id="KW-0106">Calcium</keyword>
<dbReference type="PANTHER" id="PTHR10891">
    <property type="entry name" value="EF-HAND CALCIUM-BINDING DOMAIN CONTAINING PROTEIN"/>
    <property type="match status" value="1"/>
</dbReference>
<dbReference type="GO" id="GO:0005509">
    <property type="term" value="F:calcium ion binding"/>
    <property type="evidence" value="ECO:0007669"/>
    <property type="project" value="InterPro"/>
</dbReference>
<keyword evidence="2" id="KW-0677">Repeat</keyword>
<proteinExistence type="predicted"/>
<feature type="domain" description="EF-hand" evidence="4">
    <location>
        <begin position="169"/>
        <end position="204"/>
    </location>
</feature>
<dbReference type="EMBL" id="OY731400">
    <property type="protein sequence ID" value="CAJ1936626.1"/>
    <property type="molecule type" value="Genomic_DNA"/>
</dbReference>
<name>A0AA86S287_9FABA</name>
<evidence type="ECO:0000313" key="6">
    <source>
        <dbReference type="Proteomes" id="UP001189624"/>
    </source>
</evidence>
<dbReference type="Pfam" id="PF13499">
    <property type="entry name" value="EF-hand_7"/>
    <property type="match status" value="2"/>
</dbReference>
<dbReference type="InterPro" id="IPR011992">
    <property type="entry name" value="EF-hand-dom_pair"/>
</dbReference>
<evidence type="ECO:0000256" key="2">
    <source>
        <dbReference type="ARBA" id="ARBA00022737"/>
    </source>
</evidence>
<gene>
    <name evidence="5" type="ORF">AYBTSS11_LOCUS7576</name>
</gene>
<dbReference type="FunFam" id="1.10.238.10:FF:000275">
    <property type="entry name" value="Probable calcium-binding protein CML27"/>
    <property type="match status" value="1"/>
</dbReference>
<dbReference type="AlphaFoldDB" id="A0AA86S287"/>
<dbReference type="Gene3D" id="1.10.238.10">
    <property type="entry name" value="EF-hand"/>
    <property type="match status" value="2"/>
</dbReference>
<dbReference type="InterPro" id="IPR002048">
    <property type="entry name" value="EF_hand_dom"/>
</dbReference>
<keyword evidence="6" id="KW-1185">Reference proteome</keyword>
<dbReference type="SMART" id="SM00054">
    <property type="entry name" value="EFh"/>
    <property type="match status" value="4"/>
</dbReference>
<sequence>MSPLHSLLQFKSPLSFTDKTESFNFIYLSETLTMETNPNATGNDDAAPNTNASSKSSVYLQDMEEMKRVFNRFDANGDGKISVSELDNVLRTLGSGVPPDDLQRVMDDLDTDHDGFINLSEFAAFCRSDTGDDGDTELHDAFNLYDQDKNGLISATELFQVLNRLGMSCSVEECHNMIKSVDSDGDGNVNFSEFKHMMSSNRENTCNCGEK</sequence>
<evidence type="ECO:0000313" key="5">
    <source>
        <dbReference type="EMBL" id="CAJ1936626.1"/>
    </source>
</evidence>
<protein>
    <recommendedName>
        <fullName evidence="4">EF-hand domain-containing protein</fullName>
    </recommendedName>
</protein>
<dbReference type="CDD" id="cd00051">
    <property type="entry name" value="EFh"/>
    <property type="match status" value="2"/>
</dbReference>
<feature type="domain" description="EF-hand" evidence="4">
    <location>
        <begin position="97"/>
        <end position="132"/>
    </location>
</feature>
<accession>A0AA86S287</accession>
<feature type="domain" description="EF-hand" evidence="4">
    <location>
        <begin position="61"/>
        <end position="96"/>
    </location>
</feature>
<dbReference type="PROSITE" id="PS50222">
    <property type="entry name" value="EF_HAND_2"/>
    <property type="match status" value="4"/>
</dbReference>
<dbReference type="PROSITE" id="PS00018">
    <property type="entry name" value="EF_HAND_1"/>
    <property type="match status" value="4"/>
</dbReference>
<dbReference type="Proteomes" id="UP001189624">
    <property type="component" value="Chromosome 3"/>
</dbReference>
<feature type="domain" description="EF-hand" evidence="4">
    <location>
        <begin position="133"/>
        <end position="168"/>
    </location>
</feature>
<keyword evidence="1" id="KW-0479">Metal-binding</keyword>